<name>X1P679_9ZZZZ</name>
<sequence>EQLSGFSLDLLVHNALVAPGKSMELAISVEDL</sequence>
<dbReference type="AlphaFoldDB" id="X1P679"/>
<feature type="non-terminal residue" evidence="1">
    <location>
        <position position="1"/>
    </location>
</feature>
<gene>
    <name evidence="1" type="ORF">S06H3_61345</name>
</gene>
<protein>
    <submittedName>
        <fullName evidence="1">Uncharacterized protein</fullName>
    </submittedName>
</protein>
<comment type="caution">
    <text evidence="1">The sequence shown here is derived from an EMBL/GenBank/DDBJ whole genome shotgun (WGS) entry which is preliminary data.</text>
</comment>
<dbReference type="EMBL" id="BARV01040212">
    <property type="protein sequence ID" value="GAI51827.1"/>
    <property type="molecule type" value="Genomic_DNA"/>
</dbReference>
<evidence type="ECO:0000313" key="1">
    <source>
        <dbReference type="EMBL" id="GAI51827.1"/>
    </source>
</evidence>
<organism evidence="1">
    <name type="scientific">marine sediment metagenome</name>
    <dbReference type="NCBI Taxonomy" id="412755"/>
    <lineage>
        <taxon>unclassified sequences</taxon>
        <taxon>metagenomes</taxon>
        <taxon>ecological metagenomes</taxon>
    </lineage>
</organism>
<reference evidence="1" key="1">
    <citation type="journal article" date="2014" name="Front. Microbiol.">
        <title>High frequency of phylogenetically diverse reductive dehalogenase-homologous genes in deep subseafloor sedimentary metagenomes.</title>
        <authorList>
            <person name="Kawai M."/>
            <person name="Futagami T."/>
            <person name="Toyoda A."/>
            <person name="Takaki Y."/>
            <person name="Nishi S."/>
            <person name="Hori S."/>
            <person name="Arai W."/>
            <person name="Tsubouchi T."/>
            <person name="Morono Y."/>
            <person name="Uchiyama I."/>
            <person name="Ito T."/>
            <person name="Fujiyama A."/>
            <person name="Inagaki F."/>
            <person name="Takami H."/>
        </authorList>
    </citation>
    <scope>NUCLEOTIDE SEQUENCE</scope>
    <source>
        <strain evidence="1">Expedition CK06-06</strain>
    </source>
</reference>
<accession>X1P679</accession>
<proteinExistence type="predicted"/>